<feature type="region of interest" description="Disordered" evidence="1">
    <location>
        <begin position="1"/>
        <end position="22"/>
    </location>
</feature>
<evidence type="ECO:0000313" key="4">
    <source>
        <dbReference type="Proteomes" id="UP000282454"/>
    </source>
</evidence>
<dbReference type="AlphaFoldDB" id="A0A421AYI1"/>
<protein>
    <submittedName>
        <fullName evidence="3">Uncharacterized protein DUF397</fullName>
    </submittedName>
</protein>
<proteinExistence type="predicted"/>
<dbReference type="RefSeq" id="WP_121393513.1">
    <property type="nucleotide sequence ID" value="NZ_RCDD01000005.1"/>
</dbReference>
<dbReference type="Pfam" id="PF04149">
    <property type="entry name" value="DUF397"/>
    <property type="match status" value="1"/>
</dbReference>
<organism evidence="3 4">
    <name type="scientific">Actinokineospora cianjurensis</name>
    <dbReference type="NCBI Taxonomy" id="585224"/>
    <lineage>
        <taxon>Bacteria</taxon>
        <taxon>Bacillati</taxon>
        <taxon>Actinomycetota</taxon>
        <taxon>Actinomycetes</taxon>
        <taxon>Pseudonocardiales</taxon>
        <taxon>Pseudonocardiaceae</taxon>
        <taxon>Actinokineospora</taxon>
    </lineage>
</organism>
<reference evidence="3 4" key="1">
    <citation type="submission" date="2018-10" db="EMBL/GenBank/DDBJ databases">
        <title>Genomic Encyclopedia of Archaeal and Bacterial Type Strains, Phase II (KMG-II): from individual species to whole genera.</title>
        <authorList>
            <person name="Goeker M."/>
        </authorList>
    </citation>
    <scope>NUCLEOTIDE SEQUENCE [LARGE SCALE GENOMIC DNA]</scope>
    <source>
        <strain evidence="3 4">DSM 45657</strain>
    </source>
</reference>
<evidence type="ECO:0000256" key="1">
    <source>
        <dbReference type="SAM" id="MobiDB-lite"/>
    </source>
</evidence>
<dbReference type="OrthoDB" id="3430276at2"/>
<keyword evidence="4" id="KW-1185">Reference proteome</keyword>
<dbReference type="InterPro" id="IPR007278">
    <property type="entry name" value="DUF397"/>
</dbReference>
<evidence type="ECO:0000313" key="3">
    <source>
        <dbReference type="EMBL" id="RLK54851.1"/>
    </source>
</evidence>
<gene>
    <name evidence="3" type="ORF">CLV68_5240</name>
</gene>
<accession>A0A421AYI1</accession>
<comment type="caution">
    <text evidence="3">The sequence shown here is derived from an EMBL/GenBank/DDBJ whole genome shotgun (WGS) entry which is preliminary data.</text>
</comment>
<name>A0A421AYI1_9PSEU</name>
<feature type="domain" description="DUF397" evidence="2">
    <location>
        <begin position="10"/>
        <end position="64"/>
    </location>
</feature>
<sequence>MATKNLGQYRWRKSSRSGNQGQCVEVGISAPEPDGVAIRDSKAPQAGVLCVGVHGWASFVATLRLARSAR</sequence>
<evidence type="ECO:0000259" key="2">
    <source>
        <dbReference type="Pfam" id="PF04149"/>
    </source>
</evidence>
<dbReference type="Proteomes" id="UP000282454">
    <property type="component" value="Unassembled WGS sequence"/>
</dbReference>
<dbReference type="EMBL" id="RCDD01000005">
    <property type="protein sequence ID" value="RLK54851.1"/>
    <property type="molecule type" value="Genomic_DNA"/>
</dbReference>